<feature type="transmembrane region" description="Helical" evidence="2">
    <location>
        <begin position="49"/>
        <end position="71"/>
    </location>
</feature>
<keyword evidence="4" id="KW-1185">Reference proteome</keyword>
<feature type="region of interest" description="Disordered" evidence="1">
    <location>
        <begin position="82"/>
        <end position="105"/>
    </location>
</feature>
<gene>
    <name evidence="3" type="ORF">KHA97_14275</name>
</gene>
<keyword evidence="2" id="KW-1133">Transmembrane helix</keyword>
<evidence type="ECO:0000256" key="2">
    <source>
        <dbReference type="SAM" id="Phobius"/>
    </source>
</evidence>
<evidence type="ECO:0000313" key="3">
    <source>
        <dbReference type="EMBL" id="MBS4196230.1"/>
    </source>
</evidence>
<comment type="caution">
    <text evidence="3">The sequence shown here is derived from an EMBL/GenBank/DDBJ whole genome shotgun (WGS) entry which is preliminary data.</text>
</comment>
<keyword evidence="2" id="KW-0812">Transmembrane</keyword>
<evidence type="ECO:0000313" key="4">
    <source>
        <dbReference type="Proteomes" id="UP000681414"/>
    </source>
</evidence>
<accession>A0A942TE68</accession>
<keyword evidence="2" id="KW-0472">Membrane</keyword>
<dbReference type="AlphaFoldDB" id="A0A942TE68"/>
<evidence type="ECO:0000256" key="1">
    <source>
        <dbReference type="SAM" id="MobiDB-lite"/>
    </source>
</evidence>
<name>A0A942TE68_9BACI</name>
<reference evidence="3 4" key="1">
    <citation type="submission" date="2021-05" db="EMBL/GenBank/DDBJ databases">
        <title>Novel Bacillus species.</title>
        <authorList>
            <person name="Liu G."/>
        </authorList>
    </citation>
    <scope>NUCLEOTIDE SEQUENCE [LARGE SCALE GENOMIC DNA]</scope>
    <source>
        <strain evidence="4">FJAT-49780</strain>
    </source>
</reference>
<dbReference type="RefSeq" id="WP_213125379.1">
    <property type="nucleotide sequence ID" value="NZ_JAGYPG010000002.1"/>
</dbReference>
<sequence length="415" mass="47040">MDKSNNWIKESLEHEVFENNPFNEDSKKRILQRLNKREIRASNNPFNKMVPAILTVMVFVIGSYAIGSFAFKELAGNPPVDNKNEIGSGEESNIQVNEPNENKNDSLINEKTFRTYGINPEKVGVDIYADISGFYPLSEDPFAAHEHYPLMDFGYVNVTEKKFIMTGQEIDEIHDKFPEISIFVPAGVFYEGELIQAVFDIGSGNRNTKKEEEILEEIKKRFPTVPIFISFSDVSTGGQDEKILIPQSFGYGLGDYSYIQNVSDALYAGNINTILELSKTNKQFVDESKSIGENDMLNRAYKTMAFEGYFIKGSGDYGSFPNGKSDILKAGTLQIWSEVPLNIPEQQEAINQMIATIEHFYDTKEFALIVTYRTDPNFLNEKSKEEYGGWSVGYKMPNNPNVIFKHLEGIDPYNP</sequence>
<feature type="compositionally biased region" description="Polar residues" evidence="1">
    <location>
        <begin position="90"/>
        <end position="105"/>
    </location>
</feature>
<proteinExistence type="predicted"/>
<protein>
    <submittedName>
        <fullName evidence="3">Uncharacterized protein</fullName>
    </submittedName>
</protein>
<dbReference type="Proteomes" id="UP000681414">
    <property type="component" value="Unassembled WGS sequence"/>
</dbReference>
<dbReference type="EMBL" id="JAGYPG010000002">
    <property type="protein sequence ID" value="MBS4196230.1"/>
    <property type="molecule type" value="Genomic_DNA"/>
</dbReference>
<organism evidence="3 4">
    <name type="scientific">Lederbergia citri</name>
    <dbReference type="NCBI Taxonomy" id="2833580"/>
    <lineage>
        <taxon>Bacteria</taxon>
        <taxon>Bacillati</taxon>
        <taxon>Bacillota</taxon>
        <taxon>Bacilli</taxon>
        <taxon>Bacillales</taxon>
        <taxon>Bacillaceae</taxon>
        <taxon>Lederbergia</taxon>
    </lineage>
</organism>